<protein>
    <submittedName>
        <fullName evidence="1">Uncharacterized protein</fullName>
    </submittedName>
</protein>
<sequence>MKYISTCRLGIVETIAWNKISGEKKLFKGLLAKKNDDLFFFVVYSKELSKPLFDFDDGLNVRFTDAHIYSAKQIHAGQYDWVLLRNPSYRVYKVNVAGKLGFW</sequence>
<keyword evidence="2" id="KW-1185">Reference proteome</keyword>
<dbReference type="Proteomes" id="UP001168109">
    <property type="component" value="Unassembled WGS sequence"/>
</dbReference>
<evidence type="ECO:0000313" key="1">
    <source>
        <dbReference type="EMBL" id="MDM5129537.1"/>
    </source>
</evidence>
<dbReference type="EMBL" id="JAOPLU010000001">
    <property type="protein sequence ID" value="MDM5129537.1"/>
    <property type="molecule type" value="Genomic_DNA"/>
</dbReference>
<organism evidence="1 2">
    <name type="scientific">Aeromonas piscicola</name>
    <dbReference type="NCBI Taxonomy" id="600645"/>
    <lineage>
        <taxon>Bacteria</taxon>
        <taxon>Pseudomonadati</taxon>
        <taxon>Pseudomonadota</taxon>
        <taxon>Gammaproteobacteria</taxon>
        <taxon>Aeromonadales</taxon>
        <taxon>Aeromonadaceae</taxon>
        <taxon>Aeromonas</taxon>
    </lineage>
</organism>
<accession>A0ABT7Q6I6</accession>
<proteinExistence type="predicted"/>
<evidence type="ECO:0000313" key="2">
    <source>
        <dbReference type="Proteomes" id="UP001168109"/>
    </source>
</evidence>
<dbReference type="RefSeq" id="WP_290040328.1">
    <property type="nucleotide sequence ID" value="NZ_JAOPLU010000001.1"/>
</dbReference>
<name>A0ABT7Q6I6_9GAMM</name>
<reference evidence="1" key="1">
    <citation type="submission" date="2024-05" db="EMBL/GenBank/DDBJ databases">
        <title>WGS of Aeromonas isolates.</title>
        <authorList>
            <person name="Lee H."/>
        </authorList>
    </citation>
    <scope>NUCLEOTIDE SEQUENCE</scope>
    <source>
        <strain evidence="1">LP308</strain>
    </source>
</reference>
<gene>
    <name evidence="1" type="ORF">OB962_00770</name>
</gene>
<comment type="caution">
    <text evidence="1">The sequence shown here is derived from an EMBL/GenBank/DDBJ whole genome shotgun (WGS) entry which is preliminary data.</text>
</comment>